<dbReference type="AlphaFoldDB" id="A0A173SDE8"/>
<gene>
    <name evidence="11" type="ORF">ERS852572_00917</name>
</gene>
<protein>
    <submittedName>
        <fullName evidence="11">Gamma-D-glutamyl-L-diamino acid endopeptidase 1</fullName>
        <ecNumber evidence="11">3.4.19.11</ecNumber>
    </submittedName>
</protein>
<proteinExistence type="inferred from homology"/>
<dbReference type="CDD" id="cd06229">
    <property type="entry name" value="M14_Endopeptidase_I"/>
    <property type="match status" value="1"/>
</dbReference>
<dbReference type="Pfam" id="PF01476">
    <property type="entry name" value="LysM"/>
    <property type="match status" value="1"/>
</dbReference>
<dbReference type="PaxDb" id="166486-ERS852572_00917"/>
<comment type="similarity">
    <text evidence="2 8">Belongs to the peptidase M14 family.</text>
</comment>
<dbReference type="GO" id="GO:0004181">
    <property type="term" value="F:metallocarboxypeptidase activity"/>
    <property type="evidence" value="ECO:0007669"/>
    <property type="project" value="InterPro"/>
</dbReference>
<dbReference type="InterPro" id="IPR036365">
    <property type="entry name" value="PGBD-like_sf"/>
</dbReference>
<evidence type="ECO:0000259" key="10">
    <source>
        <dbReference type="PROSITE" id="PS52035"/>
    </source>
</evidence>
<evidence type="ECO:0000256" key="3">
    <source>
        <dbReference type="ARBA" id="ARBA00022670"/>
    </source>
</evidence>
<dbReference type="Gene3D" id="3.10.350.10">
    <property type="entry name" value="LysM domain"/>
    <property type="match status" value="1"/>
</dbReference>
<dbReference type="STRING" id="166486.ERS852572_00917"/>
<evidence type="ECO:0000256" key="4">
    <source>
        <dbReference type="ARBA" id="ARBA00022723"/>
    </source>
</evidence>
<keyword evidence="7" id="KW-0482">Metalloprotease</keyword>
<keyword evidence="6" id="KW-0862">Zinc</keyword>
<dbReference type="PROSITE" id="PS51782">
    <property type="entry name" value="LYSM"/>
    <property type="match status" value="1"/>
</dbReference>
<dbReference type="SUPFAM" id="SSF53187">
    <property type="entry name" value="Zn-dependent exopeptidases"/>
    <property type="match status" value="1"/>
</dbReference>
<dbReference type="InterPro" id="IPR036366">
    <property type="entry name" value="PGBDSf"/>
</dbReference>
<dbReference type="InterPro" id="IPR036779">
    <property type="entry name" value="LysM_dom_sf"/>
</dbReference>
<dbReference type="EC" id="3.4.19.11" evidence="11"/>
<comment type="cofactor">
    <cofactor evidence="1">
        <name>Zn(2+)</name>
        <dbReference type="ChEBI" id="CHEBI:29105"/>
    </cofactor>
</comment>
<dbReference type="GO" id="GO:0005615">
    <property type="term" value="C:extracellular space"/>
    <property type="evidence" value="ECO:0007669"/>
    <property type="project" value="TreeGrafter"/>
</dbReference>
<dbReference type="SMART" id="SM00631">
    <property type="entry name" value="Zn_pept"/>
    <property type="match status" value="1"/>
</dbReference>
<evidence type="ECO:0000259" key="9">
    <source>
        <dbReference type="PROSITE" id="PS51782"/>
    </source>
</evidence>
<dbReference type="PANTHER" id="PTHR11705">
    <property type="entry name" value="PROTEASE FAMILY M14 CARBOXYPEPTIDASE A,B"/>
    <property type="match status" value="1"/>
</dbReference>
<evidence type="ECO:0000256" key="2">
    <source>
        <dbReference type="ARBA" id="ARBA00005988"/>
    </source>
</evidence>
<dbReference type="PANTHER" id="PTHR11705:SF143">
    <property type="entry name" value="SLL0236 PROTEIN"/>
    <property type="match status" value="1"/>
</dbReference>
<feature type="domain" description="Peptidase M14" evidence="10">
    <location>
        <begin position="122"/>
        <end position="439"/>
    </location>
</feature>
<dbReference type="OrthoDB" id="9811296at2"/>
<evidence type="ECO:0000256" key="6">
    <source>
        <dbReference type="ARBA" id="ARBA00022833"/>
    </source>
</evidence>
<dbReference type="InterPro" id="IPR018392">
    <property type="entry name" value="LysM"/>
</dbReference>
<reference evidence="11 12" key="1">
    <citation type="submission" date="2015-09" db="EMBL/GenBank/DDBJ databases">
        <authorList>
            <consortium name="Pathogen Informatics"/>
        </authorList>
    </citation>
    <scope>NUCLEOTIDE SEQUENCE [LARGE SCALE GENOMIC DNA]</scope>
    <source>
        <strain evidence="11 12">2789STDY5834960</strain>
    </source>
</reference>
<keyword evidence="5 11" id="KW-0378">Hydrolase</keyword>
<evidence type="ECO:0000256" key="1">
    <source>
        <dbReference type="ARBA" id="ARBA00001947"/>
    </source>
</evidence>
<evidence type="ECO:0000256" key="7">
    <source>
        <dbReference type="ARBA" id="ARBA00023049"/>
    </source>
</evidence>
<dbReference type="RefSeq" id="WP_055193497.1">
    <property type="nucleotide sequence ID" value="NZ_CABIYH010000006.1"/>
</dbReference>
<dbReference type="PROSITE" id="PS00132">
    <property type="entry name" value="CARBOXYPEPT_ZN_1"/>
    <property type="match status" value="1"/>
</dbReference>
<dbReference type="PROSITE" id="PS52035">
    <property type="entry name" value="PEPTIDASE_M14"/>
    <property type="match status" value="1"/>
</dbReference>
<evidence type="ECO:0000256" key="8">
    <source>
        <dbReference type="PROSITE-ProRule" id="PRU01379"/>
    </source>
</evidence>
<name>A0A173SDE8_9FIRM</name>
<dbReference type="Proteomes" id="UP000095350">
    <property type="component" value="Unassembled WGS sequence"/>
</dbReference>
<dbReference type="SUPFAM" id="SSF54106">
    <property type="entry name" value="LysM domain"/>
    <property type="match status" value="1"/>
</dbReference>
<organism evidence="11 12">
    <name type="scientific">Roseburia intestinalis</name>
    <dbReference type="NCBI Taxonomy" id="166486"/>
    <lineage>
        <taxon>Bacteria</taxon>
        <taxon>Bacillati</taxon>
        <taxon>Bacillota</taxon>
        <taxon>Clostridia</taxon>
        <taxon>Lachnospirales</taxon>
        <taxon>Lachnospiraceae</taxon>
        <taxon>Roseburia</taxon>
    </lineage>
</organism>
<keyword evidence="4" id="KW-0479">Metal-binding</keyword>
<dbReference type="InterPro" id="IPR034274">
    <property type="entry name" value="ENP1_M14_CPD"/>
</dbReference>
<accession>A0A173SDE8</accession>
<dbReference type="SMART" id="SM00257">
    <property type="entry name" value="LysM"/>
    <property type="match status" value="1"/>
</dbReference>
<feature type="domain" description="LysM" evidence="9">
    <location>
        <begin position="69"/>
        <end position="113"/>
    </location>
</feature>
<dbReference type="InterPro" id="IPR000834">
    <property type="entry name" value="Peptidase_M14"/>
</dbReference>
<dbReference type="Gene3D" id="3.40.630.10">
    <property type="entry name" value="Zn peptidases"/>
    <property type="match status" value="1"/>
</dbReference>
<dbReference type="GO" id="GO:0006508">
    <property type="term" value="P:proteolysis"/>
    <property type="evidence" value="ECO:0007669"/>
    <property type="project" value="UniProtKB-KW"/>
</dbReference>
<dbReference type="EMBL" id="CYXZ01000006">
    <property type="protein sequence ID" value="CUM88362.1"/>
    <property type="molecule type" value="Genomic_DNA"/>
</dbReference>
<dbReference type="PRINTS" id="PR00765">
    <property type="entry name" value="CRBOXYPTASEA"/>
</dbReference>
<dbReference type="SUPFAM" id="SSF47090">
    <property type="entry name" value="PGBD-like"/>
    <property type="match status" value="1"/>
</dbReference>
<evidence type="ECO:0000313" key="12">
    <source>
        <dbReference type="Proteomes" id="UP000095350"/>
    </source>
</evidence>
<feature type="active site" description="Proton donor/acceptor" evidence="8">
    <location>
        <position position="408"/>
    </location>
</feature>
<evidence type="ECO:0000313" key="11">
    <source>
        <dbReference type="EMBL" id="CUM88362.1"/>
    </source>
</evidence>
<dbReference type="InterPro" id="IPR057246">
    <property type="entry name" value="CARBOXYPEPT_ZN_1"/>
</dbReference>
<sequence>MQFLIQGDRGIWVEYLQLALTRAGYPTKIDGIFGEHTCQALKDFTGNTDVCTVNRAVWEQLKSYLTGYRMHTIEKGDTVFGLSRRYGTTEEAILVANPLIDPDDLVVDAVLAIPLGFPLVPQMVKYTSVLTQWIVEGLVVRYPFLSAGVIGKSVMGKDIHSLWIGTGEKQVFYSASYHANESITTPVLLTFAEEYAAAYAAGGNIAFSSAAREENDGQTGMGQESVDARTLFDEFRLCMVPLVNPDGVDLVNGLLNSGIYYRRAKRIADDYPSIPFPDGWKANIDGVDLNLQFPAGWEMAKQIKFSQGYDKPAPRDYVGKAPLTAPESVAVYELTKENDFLLILAYHTQGEVIYWKYLDYEPARSKEIADYFGSVSGYAVEETPGASGYAGYKDWFIEEYDRPGYTVEAGMGENPLPMTQFERIYHDNKGILVGGMTQLR</sequence>
<dbReference type="Pfam" id="PF00246">
    <property type="entry name" value="Peptidase_M14"/>
    <property type="match status" value="1"/>
</dbReference>
<dbReference type="Gene3D" id="1.10.101.10">
    <property type="entry name" value="PGBD-like superfamily/PGBD"/>
    <property type="match status" value="1"/>
</dbReference>
<evidence type="ECO:0000256" key="5">
    <source>
        <dbReference type="ARBA" id="ARBA00022801"/>
    </source>
</evidence>
<dbReference type="CDD" id="cd00118">
    <property type="entry name" value="LysM"/>
    <property type="match status" value="1"/>
</dbReference>
<dbReference type="GO" id="GO:0008270">
    <property type="term" value="F:zinc ion binding"/>
    <property type="evidence" value="ECO:0007669"/>
    <property type="project" value="InterPro"/>
</dbReference>
<keyword evidence="3" id="KW-0645">Protease</keyword>